<dbReference type="SUPFAM" id="SSF49879">
    <property type="entry name" value="SMAD/FHA domain"/>
    <property type="match status" value="1"/>
</dbReference>
<dbReference type="PROSITE" id="PS01032">
    <property type="entry name" value="PPM_1"/>
    <property type="match status" value="1"/>
</dbReference>
<dbReference type="PROSITE" id="PS50006">
    <property type="entry name" value="FHA_DOMAIN"/>
    <property type="match status" value="1"/>
</dbReference>
<evidence type="ECO:0008006" key="10">
    <source>
        <dbReference type="Google" id="ProtNLM"/>
    </source>
</evidence>
<evidence type="ECO:0000256" key="4">
    <source>
        <dbReference type="ARBA" id="ARBA00022912"/>
    </source>
</evidence>
<feature type="domain" description="PPM-type phosphatase" evidence="7">
    <location>
        <begin position="322"/>
        <end position="629"/>
    </location>
</feature>
<gene>
    <name evidence="8" type="ORF">TrCOL_g10028</name>
</gene>
<organism evidence="8 9">
    <name type="scientific">Triparma columacea</name>
    <dbReference type="NCBI Taxonomy" id="722753"/>
    <lineage>
        <taxon>Eukaryota</taxon>
        <taxon>Sar</taxon>
        <taxon>Stramenopiles</taxon>
        <taxon>Ochrophyta</taxon>
        <taxon>Bolidophyceae</taxon>
        <taxon>Parmales</taxon>
        <taxon>Triparmaceae</taxon>
        <taxon>Triparma</taxon>
    </lineage>
</organism>
<feature type="compositionally biased region" description="Basic and acidic residues" evidence="5">
    <location>
        <begin position="535"/>
        <end position="545"/>
    </location>
</feature>
<dbReference type="InterPro" id="IPR001932">
    <property type="entry name" value="PPM-type_phosphatase-like_dom"/>
</dbReference>
<dbReference type="PROSITE" id="PS51746">
    <property type="entry name" value="PPM_2"/>
    <property type="match status" value="1"/>
</dbReference>
<feature type="region of interest" description="Disordered" evidence="5">
    <location>
        <begin position="1"/>
        <end position="24"/>
    </location>
</feature>
<reference evidence="9" key="1">
    <citation type="journal article" date="2023" name="Commun. Biol.">
        <title>Genome analysis of Parmales, the sister group of diatoms, reveals the evolutionary specialization of diatoms from phago-mixotrophs to photoautotrophs.</title>
        <authorList>
            <person name="Ban H."/>
            <person name="Sato S."/>
            <person name="Yoshikawa S."/>
            <person name="Yamada K."/>
            <person name="Nakamura Y."/>
            <person name="Ichinomiya M."/>
            <person name="Sato N."/>
            <person name="Blanc-Mathieu R."/>
            <person name="Endo H."/>
            <person name="Kuwata A."/>
            <person name="Ogata H."/>
        </authorList>
    </citation>
    <scope>NUCLEOTIDE SEQUENCE [LARGE SCALE GENOMIC DNA]</scope>
</reference>
<dbReference type="CDD" id="cd00143">
    <property type="entry name" value="PP2Cc"/>
    <property type="match status" value="1"/>
</dbReference>
<evidence type="ECO:0000259" key="7">
    <source>
        <dbReference type="PROSITE" id="PS51746"/>
    </source>
</evidence>
<dbReference type="Pfam" id="PF00481">
    <property type="entry name" value="PP2C"/>
    <property type="match status" value="1"/>
</dbReference>
<keyword evidence="2" id="KW-0479">Metal-binding</keyword>
<dbReference type="InterPro" id="IPR000222">
    <property type="entry name" value="PP2C_BS"/>
</dbReference>
<comment type="subcellular location">
    <subcellularLocation>
        <location evidence="1">Membrane</location>
        <topology evidence="1">Peripheral membrane protein</topology>
    </subcellularLocation>
</comment>
<dbReference type="InterPro" id="IPR008984">
    <property type="entry name" value="SMAD_FHA_dom_sf"/>
</dbReference>
<dbReference type="Gene3D" id="3.60.40.10">
    <property type="entry name" value="PPM-type phosphatase domain"/>
    <property type="match status" value="1"/>
</dbReference>
<keyword evidence="3" id="KW-0378">Hydrolase</keyword>
<evidence type="ECO:0000313" key="8">
    <source>
        <dbReference type="EMBL" id="GMI40663.1"/>
    </source>
</evidence>
<dbReference type="InterPro" id="IPR036457">
    <property type="entry name" value="PPM-type-like_dom_sf"/>
</dbReference>
<dbReference type="InterPro" id="IPR000253">
    <property type="entry name" value="FHA_dom"/>
</dbReference>
<evidence type="ECO:0000259" key="6">
    <source>
        <dbReference type="PROSITE" id="PS50006"/>
    </source>
</evidence>
<dbReference type="SUPFAM" id="SSF81606">
    <property type="entry name" value="PP2C-like"/>
    <property type="match status" value="1"/>
</dbReference>
<feature type="region of interest" description="Disordered" evidence="5">
    <location>
        <begin position="522"/>
        <end position="547"/>
    </location>
</feature>
<dbReference type="SMART" id="SM00332">
    <property type="entry name" value="PP2Cc"/>
    <property type="match status" value="1"/>
</dbReference>
<feature type="compositionally biased region" description="Basic and acidic residues" evidence="5">
    <location>
        <begin position="10"/>
        <end position="19"/>
    </location>
</feature>
<dbReference type="PANTHER" id="PTHR47992">
    <property type="entry name" value="PROTEIN PHOSPHATASE"/>
    <property type="match status" value="1"/>
</dbReference>
<dbReference type="CDD" id="cd00060">
    <property type="entry name" value="FHA"/>
    <property type="match status" value="1"/>
</dbReference>
<dbReference type="AlphaFoldDB" id="A0A9W7L9V7"/>
<dbReference type="GO" id="GO:0016020">
    <property type="term" value="C:membrane"/>
    <property type="evidence" value="ECO:0007669"/>
    <property type="project" value="UniProtKB-SubCell"/>
</dbReference>
<dbReference type="Proteomes" id="UP001165065">
    <property type="component" value="Unassembled WGS sequence"/>
</dbReference>
<evidence type="ECO:0000256" key="3">
    <source>
        <dbReference type="ARBA" id="ARBA00022801"/>
    </source>
</evidence>
<proteinExistence type="predicted"/>
<evidence type="ECO:0000313" key="9">
    <source>
        <dbReference type="Proteomes" id="UP001165065"/>
    </source>
</evidence>
<dbReference type="InterPro" id="IPR015655">
    <property type="entry name" value="PP2C"/>
</dbReference>
<sequence>MVYWSLPRNNKTEEGKGNDEKDDMDVDVDLGDSSSSFYISSASSVLGPGVHRSHGVIVRTLDDSITGVVEVKHYYKDCKKGGDGMEEDEGIPGYFEIVGKGKVGVKVNTGRMKKGEEECVMTSIASGRGKGMEWRLKEDSFFFAGNSTFKVVEDGSSGDDIIIHVENSSTSDLGKASVTPSGKEGGKVDKAAAGAIRVNRRCFTIGRSGEADYTVNDRELSRMHFAVNKGKGGGGKLVDLGSTNGTYFAVGSPGSVVGREVGIGTEFVVGRTGFKVGRFEWGGNEEIGGRRTMEDKMVIRERMTYGGSDGTVGGPDKEPDGLAAARDEQSGGILRQVLENISVAAVFDGHGGGECSEWLQQNWVRYLKEGIEGEDLESIWAGIKENGEDFFDEDVFHGRKEGGPGSAVIRRILKTQFLQMDRDFIGGKNDPTPASGSTCASFLLAGRRLFAANVGDSRVVLCRRNGGVIEMTSDHKPTREDEAKRIKEAGGFILHRRVMGELAISRAFGDKSFKLGIKSMMREGDSSDEDGMGGEGKDGESKDAEGNEPLVVAEPEITEVNLDPEGDEFILVACDGLFDVFSSADAIAFVRDRLIQLQGDPATVAGMLSNEAINVRRSRDNVSILIVVLRPFWRGS</sequence>
<dbReference type="Gene3D" id="2.60.200.20">
    <property type="match status" value="1"/>
</dbReference>
<evidence type="ECO:0000256" key="2">
    <source>
        <dbReference type="ARBA" id="ARBA00022723"/>
    </source>
</evidence>
<dbReference type="GO" id="GO:0004722">
    <property type="term" value="F:protein serine/threonine phosphatase activity"/>
    <property type="evidence" value="ECO:0007669"/>
    <property type="project" value="InterPro"/>
</dbReference>
<evidence type="ECO:0000256" key="1">
    <source>
        <dbReference type="ARBA" id="ARBA00004170"/>
    </source>
</evidence>
<evidence type="ECO:0000256" key="5">
    <source>
        <dbReference type="SAM" id="MobiDB-lite"/>
    </source>
</evidence>
<accession>A0A9W7L9V7</accession>
<feature type="domain" description="FHA" evidence="6">
    <location>
        <begin position="203"/>
        <end position="248"/>
    </location>
</feature>
<protein>
    <recommendedName>
        <fullName evidence="10">Protein-serine/threonine phosphatase</fullName>
    </recommendedName>
</protein>
<dbReference type="OrthoDB" id="59240at2759"/>
<keyword evidence="4" id="KW-0904">Protein phosphatase</keyword>
<name>A0A9W7L9V7_9STRA</name>
<dbReference type="EMBL" id="BRYA01000133">
    <property type="protein sequence ID" value="GMI40663.1"/>
    <property type="molecule type" value="Genomic_DNA"/>
</dbReference>
<dbReference type="Pfam" id="PF00498">
    <property type="entry name" value="FHA"/>
    <property type="match status" value="1"/>
</dbReference>
<keyword evidence="9" id="KW-1185">Reference proteome</keyword>
<dbReference type="GO" id="GO:0046872">
    <property type="term" value="F:metal ion binding"/>
    <property type="evidence" value="ECO:0007669"/>
    <property type="project" value="UniProtKB-KW"/>
</dbReference>
<comment type="caution">
    <text evidence="8">The sequence shown here is derived from an EMBL/GenBank/DDBJ whole genome shotgun (WGS) entry which is preliminary data.</text>
</comment>